<evidence type="ECO:0000313" key="1">
    <source>
        <dbReference type="EMBL" id="CAF4663040.1"/>
    </source>
</evidence>
<evidence type="ECO:0000313" key="2">
    <source>
        <dbReference type="Proteomes" id="UP000676336"/>
    </source>
</evidence>
<dbReference type="EMBL" id="CAJOBI010117789">
    <property type="protein sequence ID" value="CAF4663040.1"/>
    <property type="molecule type" value="Genomic_DNA"/>
</dbReference>
<feature type="non-terminal residue" evidence="1">
    <location>
        <position position="1"/>
    </location>
</feature>
<name>A0A8S2ZVS0_9BILA</name>
<proteinExistence type="predicted"/>
<feature type="non-terminal residue" evidence="1">
    <location>
        <position position="96"/>
    </location>
</feature>
<sequence>KVQDEIKSRNSRVSSVIEICDRLKADYRQEIDQIPFDYASDLENRWHQMWINSVEIQCKLEDRCKIFKLCVLEGNAELSIFPFDNALAAYAYGTTP</sequence>
<comment type="caution">
    <text evidence="1">The sequence shown here is derived from an EMBL/GenBank/DDBJ whole genome shotgun (WGS) entry which is preliminary data.</text>
</comment>
<dbReference type="Proteomes" id="UP000676336">
    <property type="component" value="Unassembled WGS sequence"/>
</dbReference>
<dbReference type="AlphaFoldDB" id="A0A8S2ZVS0"/>
<protein>
    <submittedName>
        <fullName evidence="1">Uncharacterized protein</fullName>
    </submittedName>
</protein>
<organism evidence="1 2">
    <name type="scientific">Rotaria magnacalcarata</name>
    <dbReference type="NCBI Taxonomy" id="392030"/>
    <lineage>
        <taxon>Eukaryota</taxon>
        <taxon>Metazoa</taxon>
        <taxon>Spiralia</taxon>
        <taxon>Gnathifera</taxon>
        <taxon>Rotifera</taxon>
        <taxon>Eurotatoria</taxon>
        <taxon>Bdelloidea</taxon>
        <taxon>Philodinida</taxon>
        <taxon>Philodinidae</taxon>
        <taxon>Rotaria</taxon>
    </lineage>
</organism>
<gene>
    <name evidence="1" type="ORF">SMN809_LOCUS41578</name>
</gene>
<accession>A0A8S2ZVS0</accession>
<reference evidence="1" key="1">
    <citation type="submission" date="2021-02" db="EMBL/GenBank/DDBJ databases">
        <authorList>
            <person name="Nowell W R."/>
        </authorList>
    </citation>
    <scope>NUCLEOTIDE SEQUENCE</scope>
</reference>